<organism evidence="8 9">
    <name type="scientific">Methanobrevibacter olleyae</name>
    <dbReference type="NCBI Taxonomy" id="294671"/>
    <lineage>
        <taxon>Archaea</taxon>
        <taxon>Methanobacteriati</taxon>
        <taxon>Methanobacteriota</taxon>
        <taxon>Methanomada group</taxon>
        <taxon>Methanobacteria</taxon>
        <taxon>Methanobacteriales</taxon>
        <taxon>Methanobacteriaceae</taxon>
        <taxon>Methanobrevibacter</taxon>
    </lineage>
</organism>
<dbReference type="GO" id="GO:0016020">
    <property type="term" value="C:membrane"/>
    <property type="evidence" value="ECO:0007669"/>
    <property type="project" value="UniProtKB-SubCell"/>
</dbReference>
<comment type="caution">
    <text evidence="8">The sequence shown here is derived from an EMBL/GenBank/DDBJ whole genome shotgun (WGS) entry which is preliminary data.</text>
</comment>
<evidence type="ECO:0000256" key="1">
    <source>
        <dbReference type="ARBA" id="ARBA00004370"/>
    </source>
</evidence>
<evidence type="ECO:0000313" key="9">
    <source>
        <dbReference type="Proteomes" id="UP000732619"/>
    </source>
</evidence>
<evidence type="ECO:0000256" key="5">
    <source>
        <dbReference type="ARBA" id="ARBA00022989"/>
    </source>
</evidence>
<keyword evidence="4" id="KW-1278">Translocase</keyword>
<dbReference type="NCBIfam" id="TIGR01525">
    <property type="entry name" value="ATPase-IB_hvy"/>
    <property type="match status" value="1"/>
</dbReference>
<dbReference type="SFLD" id="SFLDF00027">
    <property type="entry name" value="p-type_atpase"/>
    <property type="match status" value="1"/>
</dbReference>
<evidence type="ECO:0000256" key="4">
    <source>
        <dbReference type="ARBA" id="ARBA00022967"/>
    </source>
</evidence>
<dbReference type="InterPro" id="IPR018303">
    <property type="entry name" value="ATPase_P-typ_P_site"/>
</dbReference>
<dbReference type="Pfam" id="PF00122">
    <property type="entry name" value="E1-E2_ATPase"/>
    <property type="match status" value="1"/>
</dbReference>
<dbReference type="Gene3D" id="3.40.1110.10">
    <property type="entry name" value="Calcium-transporting ATPase, cytoplasmic domain N"/>
    <property type="match status" value="1"/>
</dbReference>
<dbReference type="InterPro" id="IPR036412">
    <property type="entry name" value="HAD-like_sf"/>
</dbReference>
<comment type="subcellular location">
    <subcellularLocation>
        <location evidence="1">Membrane</location>
    </subcellularLocation>
</comment>
<dbReference type="PANTHER" id="PTHR48085">
    <property type="entry name" value="CADMIUM/ZINC-TRANSPORTING ATPASE HMA2-RELATED"/>
    <property type="match status" value="1"/>
</dbReference>
<name>A0A8T3VYI6_METOL</name>
<dbReference type="GO" id="GO:0005524">
    <property type="term" value="F:ATP binding"/>
    <property type="evidence" value="ECO:0007669"/>
    <property type="project" value="InterPro"/>
</dbReference>
<dbReference type="NCBIfam" id="TIGR01494">
    <property type="entry name" value="ATPase_P-type"/>
    <property type="match status" value="1"/>
</dbReference>
<reference evidence="8" key="1">
    <citation type="submission" date="2019-04" db="EMBL/GenBank/DDBJ databases">
        <title>Evolution of Biomass-Degrading Anaerobic Consortia Revealed by Metagenomics.</title>
        <authorList>
            <person name="Peng X."/>
        </authorList>
    </citation>
    <scope>NUCLEOTIDE SEQUENCE</scope>
    <source>
        <strain evidence="8">SIG14</strain>
    </source>
</reference>
<feature type="domain" description="P-type ATPase A" evidence="7">
    <location>
        <begin position="196"/>
        <end position="294"/>
    </location>
</feature>
<dbReference type="PANTHER" id="PTHR48085:SF5">
    <property type="entry name" value="CADMIUM_ZINC-TRANSPORTING ATPASE HMA4-RELATED"/>
    <property type="match status" value="1"/>
</dbReference>
<dbReference type="EMBL" id="SUTG01000093">
    <property type="protein sequence ID" value="MBE6513448.1"/>
    <property type="molecule type" value="Genomic_DNA"/>
</dbReference>
<dbReference type="GO" id="GO:0015086">
    <property type="term" value="F:cadmium ion transmembrane transporter activity"/>
    <property type="evidence" value="ECO:0007669"/>
    <property type="project" value="TreeGrafter"/>
</dbReference>
<sequence length="706" mass="77772">MKFKIVYDRNDVLRVRLGKNAFTTEQGYGLSRLLSEKEGIEAVKVSSVNGSIFIKYACEKLQVLKYLANIKKSDLFEAEPTPDELSNETDSRYINKIVKKVASRLFSKAFLPLPLQVAKIVYEGLPFMISGLDSLIHLRLDVDLLDATSVAVTLSQGMFGPAGSIVFLLGLSEILEDYTIEKTKHSLENSLMLNINKVWVKTEEGTEVQIPFSQLREGDKVIVRSGIIIPADGTIVEGEAAINEATMTGESLAVHKDYGKKVYAGTIVEDGSIVMNVDELNEKTRINQIIDLIESSDKAKAGIQSKAEDLADSIVPWNFAVTILTYLITRDPIKAIAALTVDYSCSIKLATPISIISAMREASEREIVVKGGRYLEAFATADTIIFDKTGTLTKSQPHVAKYISLGKLTDDEFLRHAACLEEHFPHSVATAIVQKAKELGLEHSEEYHSEVEYVVAHGIATTLFGKRTVLGSRHFVIEDEHVEITKEKEQIVKENADKYSIIYFAIDGKLEGIICIDDPPREEAKKVLGQLRYLGINDIIMLTGDSENAAKTTAELLGLDHYKSQVLPEDKAAIVEEIKSNGKKVIMVGDGINDSPALSAADVSVAMKDSSDLAREVADITLLRPQLDDLVTMRIISQQMIDLINRNYRYIVVLNTLFMGLGLTGVISPSLTSIFHNGSTLLIGLNSATSKNYPEVNINDIIDVEV</sequence>
<dbReference type="Pfam" id="PF00702">
    <property type="entry name" value="Hydrolase"/>
    <property type="match status" value="1"/>
</dbReference>
<dbReference type="InterPro" id="IPR027256">
    <property type="entry name" value="P-typ_ATPase_IB"/>
</dbReference>
<dbReference type="Proteomes" id="UP000732619">
    <property type="component" value="Unassembled WGS sequence"/>
</dbReference>
<accession>A0A8T3VYI6</accession>
<evidence type="ECO:0000256" key="2">
    <source>
        <dbReference type="ARBA" id="ARBA00006024"/>
    </source>
</evidence>
<dbReference type="AlphaFoldDB" id="A0A8T3VYI6"/>
<dbReference type="PROSITE" id="PS01229">
    <property type="entry name" value="COF_2"/>
    <property type="match status" value="1"/>
</dbReference>
<dbReference type="InterPro" id="IPR001757">
    <property type="entry name" value="P_typ_ATPase"/>
</dbReference>
<dbReference type="PRINTS" id="PR00119">
    <property type="entry name" value="CATATPASE"/>
</dbReference>
<keyword evidence="3" id="KW-0812">Transmembrane</keyword>
<dbReference type="InterPro" id="IPR044492">
    <property type="entry name" value="P_typ_ATPase_HD_dom"/>
</dbReference>
<dbReference type="GO" id="GO:0016887">
    <property type="term" value="F:ATP hydrolysis activity"/>
    <property type="evidence" value="ECO:0007669"/>
    <property type="project" value="InterPro"/>
</dbReference>
<proteinExistence type="inferred from homology"/>
<dbReference type="InterPro" id="IPR051014">
    <property type="entry name" value="Cation_Transport_ATPase_IB"/>
</dbReference>
<gene>
    <name evidence="8" type="ORF">E7Z75_09980</name>
</gene>
<comment type="similarity">
    <text evidence="2">Belongs to the cation transport ATPase (P-type) (TC 3.A.3) family. Type IB subfamily.</text>
</comment>
<dbReference type="Gene3D" id="3.40.50.1000">
    <property type="entry name" value="HAD superfamily/HAD-like"/>
    <property type="match status" value="1"/>
</dbReference>
<dbReference type="PROSITE" id="PS00154">
    <property type="entry name" value="ATPASE_E1_E2"/>
    <property type="match status" value="1"/>
</dbReference>
<dbReference type="SUPFAM" id="SSF81653">
    <property type="entry name" value="Calcium ATPase, transduction domain A"/>
    <property type="match status" value="1"/>
</dbReference>
<keyword evidence="5" id="KW-1133">Transmembrane helix</keyword>
<protein>
    <submittedName>
        <fullName evidence="8">Heavy metal translocating P-type ATPase</fullName>
    </submittedName>
</protein>
<evidence type="ECO:0000256" key="3">
    <source>
        <dbReference type="ARBA" id="ARBA00022692"/>
    </source>
</evidence>
<dbReference type="SFLD" id="SFLDG00002">
    <property type="entry name" value="C1.7:_P-type_atpase_like"/>
    <property type="match status" value="1"/>
</dbReference>
<dbReference type="PRINTS" id="PR00120">
    <property type="entry name" value="HATPASE"/>
</dbReference>
<dbReference type="Gene3D" id="2.70.150.10">
    <property type="entry name" value="Calcium-transporting ATPase, cytoplasmic transduction domain A"/>
    <property type="match status" value="1"/>
</dbReference>
<evidence type="ECO:0000259" key="7">
    <source>
        <dbReference type="Pfam" id="PF00122"/>
    </source>
</evidence>
<dbReference type="InterPro" id="IPR059000">
    <property type="entry name" value="ATPase_P-type_domA"/>
</dbReference>
<keyword evidence="6" id="KW-0472">Membrane</keyword>
<dbReference type="InterPro" id="IPR008250">
    <property type="entry name" value="ATPase_P-typ_transduc_dom_A_sf"/>
</dbReference>
<evidence type="ECO:0000256" key="6">
    <source>
        <dbReference type="ARBA" id="ARBA00023136"/>
    </source>
</evidence>
<evidence type="ECO:0000313" key="8">
    <source>
        <dbReference type="EMBL" id="MBE6513448.1"/>
    </source>
</evidence>
<dbReference type="SUPFAM" id="SSF56784">
    <property type="entry name" value="HAD-like"/>
    <property type="match status" value="1"/>
</dbReference>
<dbReference type="SFLD" id="SFLDS00003">
    <property type="entry name" value="Haloacid_Dehalogenase"/>
    <property type="match status" value="1"/>
</dbReference>
<dbReference type="GO" id="GO:0019829">
    <property type="term" value="F:ATPase-coupled monoatomic cation transmembrane transporter activity"/>
    <property type="evidence" value="ECO:0007669"/>
    <property type="project" value="InterPro"/>
</dbReference>
<dbReference type="InterPro" id="IPR023214">
    <property type="entry name" value="HAD_sf"/>
</dbReference>
<dbReference type="InterPro" id="IPR023299">
    <property type="entry name" value="ATPase_P-typ_cyto_dom_N"/>
</dbReference>